<dbReference type="AlphaFoldDB" id="A0A1L7CW82"/>
<dbReference type="EMBL" id="CP009248">
    <property type="protein sequence ID" value="APT90052.1"/>
    <property type="molecule type" value="Genomic_DNA"/>
</dbReference>
<evidence type="ECO:0000256" key="1">
    <source>
        <dbReference type="SAM" id="MobiDB-lite"/>
    </source>
</evidence>
<keyword evidence="3" id="KW-1185">Reference proteome</keyword>
<sequence length="169" mass="17763">MAAVVVPAALLGGCLPPGFGEDSAAAPDPDAWYGAQPTEEAPYASTPGTGELGAPGVGDPSGWWAVAIDERDQLSFSRNQPDQETALAAVGAREDSPFWASASEDTCLFVVRGTTLTDLNSGPYYGEFRDTTLDARYEASQACRKGGHVACEPRLSYCTGQVEPTKPFL</sequence>
<organism evidence="2 3">
    <name type="scientific">Corynebacterium sphenisci DSM 44792</name>
    <dbReference type="NCBI Taxonomy" id="1437874"/>
    <lineage>
        <taxon>Bacteria</taxon>
        <taxon>Bacillati</taxon>
        <taxon>Actinomycetota</taxon>
        <taxon>Actinomycetes</taxon>
        <taxon>Mycobacteriales</taxon>
        <taxon>Corynebacteriaceae</taxon>
        <taxon>Corynebacterium</taxon>
    </lineage>
</organism>
<feature type="region of interest" description="Disordered" evidence="1">
    <location>
        <begin position="21"/>
        <end position="56"/>
    </location>
</feature>
<reference evidence="2 3" key="1">
    <citation type="submission" date="2014-08" db="EMBL/GenBank/DDBJ databases">
        <title>Complete genome sequence of Corynebacterium sphenisci CECT 5990(T) (=DSM 44792(T)), isolated from healthy wild penguins.</title>
        <authorList>
            <person name="Ruckert C."/>
            <person name="Albersmeier A."/>
            <person name="Winkler A."/>
            <person name="Kalinowski J."/>
        </authorList>
    </citation>
    <scope>NUCLEOTIDE SEQUENCE [LARGE SCALE GENOMIC DNA]</scope>
    <source>
        <strain evidence="2 3">DSM 44792</strain>
    </source>
</reference>
<proteinExistence type="predicted"/>
<name>A0A1L7CW82_9CORY</name>
<accession>A0A1L7CW82</accession>
<protein>
    <submittedName>
        <fullName evidence="2">Uncharacterized protein</fullName>
    </submittedName>
</protein>
<dbReference type="KEGG" id="csph:CSPHI_02000"/>
<evidence type="ECO:0000313" key="3">
    <source>
        <dbReference type="Proteomes" id="UP000185469"/>
    </source>
</evidence>
<evidence type="ECO:0000313" key="2">
    <source>
        <dbReference type="EMBL" id="APT90052.1"/>
    </source>
</evidence>
<gene>
    <name evidence="2" type="ORF">CSPHI_02000</name>
</gene>
<dbReference type="Proteomes" id="UP000185469">
    <property type="component" value="Chromosome"/>
</dbReference>